<dbReference type="CDD" id="cd12148">
    <property type="entry name" value="fungal_TF_MHR"/>
    <property type="match status" value="1"/>
</dbReference>
<comment type="caution">
    <text evidence="5">The sequence shown here is derived from an EMBL/GenBank/DDBJ whole genome shotgun (WGS) entry which is preliminary data.</text>
</comment>
<dbReference type="GO" id="GO:0008270">
    <property type="term" value="F:zinc ion binding"/>
    <property type="evidence" value="ECO:0007669"/>
    <property type="project" value="InterPro"/>
</dbReference>
<dbReference type="EMBL" id="JAPDFR010000002">
    <property type="protein sequence ID" value="KAK0390105.1"/>
    <property type="molecule type" value="Genomic_DNA"/>
</dbReference>
<dbReference type="InterPro" id="IPR007219">
    <property type="entry name" value="XnlR_reg_dom"/>
</dbReference>
<feature type="compositionally biased region" description="Basic and acidic residues" evidence="3">
    <location>
        <begin position="1"/>
        <end position="11"/>
    </location>
</feature>
<keyword evidence="2" id="KW-0539">Nucleus</keyword>
<dbReference type="Proteomes" id="UP001175261">
    <property type="component" value="Unassembled WGS sequence"/>
</dbReference>
<dbReference type="GO" id="GO:0000981">
    <property type="term" value="F:DNA-binding transcription factor activity, RNA polymerase II-specific"/>
    <property type="evidence" value="ECO:0007669"/>
    <property type="project" value="InterPro"/>
</dbReference>
<evidence type="ECO:0000256" key="3">
    <source>
        <dbReference type="SAM" id="MobiDB-lite"/>
    </source>
</evidence>
<dbReference type="PROSITE" id="PS50048">
    <property type="entry name" value="ZN2_CY6_FUNGAL_2"/>
    <property type="match status" value="1"/>
</dbReference>
<dbReference type="GO" id="GO:0003677">
    <property type="term" value="F:DNA binding"/>
    <property type="evidence" value="ECO:0007669"/>
    <property type="project" value="InterPro"/>
</dbReference>
<dbReference type="Pfam" id="PF04082">
    <property type="entry name" value="Fungal_trans"/>
    <property type="match status" value="1"/>
</dbReference>
<dbReference type="PANTHER" id="PTHR46910">
    <property type="entry name" value="TRANSCRIPTION FACTOR PDR1"/>
    <property type="match status" value="1"/>
</dbReference>
<dbReference type="AlphaFoldDB" id="A0AA39GMH4"/>
<dbReference type="InterPro" id="IPR036864">
    <property type="entry name" value="Zn2-C6_fun-type_DNA-bd_sf"/>
</dbReference>
<feature type="compositionally biased region" description="Low complexity" evidence="3">
    <location>
        <begin position="113"/>
        <end position="128"/>
    </location>
</feature>
<dbReference type="Pfam" id="PF00172">
    <property type="entry name" value="Zn_clus"/>
    <property type="match status" value="1"/>
</dbReference>
<accession>A0AA39GMH4</accession>
<feature type="region of interest" description="Disordered" evidence="3">
    <location>
        <begin position="113"/>
        <end position="136"/>
    </location>
</feature>
<dbReference type="CDD" id="cd00067">
    <property type="entry name" value="GAL4"/>
    <property type="match status" value="1"/>
</dbReference>
<evidence type="ECO:0000256" key="1">
    <source>
        <dbReference type="ARBA" id="ARBA00022723"/>
    </source>
</evidence>
<keyword evidence="1" id="KW-0479">Metal-binding</keyword>
<dbReference type="PROSITE" id="PS00463">
    <property type="entry name" value="ZN2_CY6_FUNGAL_1"/>
    <property type="match status" value="1"/>
</dbReference>
<dbReference type="Gene3D" id="4.10.240.10">
    <property type="entry name" value="Zn(2)-C6 fungal-type DNA-binding domain"/>
    <property type="match status" value="1"/>
</dbReference>
<organism evidence="5 6">
    <name type="scientific">Sarocladium strictum</name>
    <name type="common">Black bundle disease fungus</name>
    <name type="synonym">Acremonium strictum</name>
    <dbReference type="NCBI Taxonomy" id="5046"/>
    <lineage>
        <taxon>Eukaryota</taxon>
        <taxon>Fungi</taxon>
        <taxon>Dikarya</taxon>
        <taxon>Ascomycota</taxon>
        <taxon>Pezizomycotina</taxon>
        <taxon>Sordariomycetes</taxon>
        <taxon>Hypocreomycetidae</taxon>
        <taxon>Hypocreales</taxon>
        <taxon>Sarocladiaceae</taxon>
        <taxon>Sarocladium</taxon>
    </lineage>
</organism>
<sequence>MDTESSAHSEAADQEESMVTSKANPLSERSLLQKLACDHCRSRKVGCDRHDPCSRCVRMGLGCQYTTRTRVRPKRARKPLANQYETKIDELSRKLDSVCTLLENGSHAGPCRSTALSHLSHSSTSPASIPTLQQSNAADQVSSVSTALDTVGLEYEGDSALSAHAAFASSLLKTVAGQDTSQLASPHRANGFPSRRLPAGIPNLPMPSAKIAFQTLQLLKEEPQLQLPCSIEFESIEHLQEYVVNVFTTSRPTLAEQIIPLAAWVGCIPLCAHLACEPSQAEEYESAYVTCRESLDTAIARLPFHMPATFDNTMAMAMASAHYLYRCQDTLAWNLVTAAARMAQALGFHKACLQDHENDTQTRRKARVFVVIYIMDKLLSLRLGRPSMIRDQELPLDLSMMVRGVNTAPFPVPFQWVAFARVQGLVYDQLYSPRGLRQTIEVKQSLARNLLDEVKDIMADSDEVRLEFENQMRSALGDDLMNLYLRGDRISQLALECLIYHGVAPSAHGLPFYQECIPLAREALEEHCECFASLAGQSKTWVEIYLHWALFTSPFVPFIIILCNVVETLNLPDLELLRKMIESIQRMRDLFPEISRHLDLFKPLYEVARNFVEAKTTESSAVAMGDFGTFFQEADMDVSFGPALVSAFTHPAPGDGTMQNESMQFGGSILDVWSETDFLQFDSF</sequence>
<evidence type="ECO:0000313" key="6">
    <source>
        <dbReference type="Proteomes" id="UP001175261"/>
    </source>
</evidence>
<evidence type="ECO:0000313" key="5">
    <source>
        <dbReference type="EMBL" id="KAK0390105.1"/>
    </source>
</evidence>
<dbReference type="InterPro" id="IPR001138">
    <property type="entry name" value="Zn2Cys6_DnaBD"/>
</dbReference>
<protein>
    <recommendedName>
        <fullName evidence="4">Zn(2)-C6 fungal-type domain-containing protein</fullName>
    </recommendedName>
</protein>
<keyword evidence="6" id="KW-1185">Reference proteome</keyword>
<evidence type="ECO:0000256" key="2">
    <source>
        <dbReference type="ARBA" id="ARBA00023242"/>
    </source>
</evidence>
<gene>
    <name evidence="5" type="ORF">NLU13_3678</name>
</gene>
<dbReference type="PANTHER" id="PTHR46910:SF5">
    <property type="entry name" value="ZN(II)2CYS6 TRANSCRIPTION FACTOR (EUROFUNG)"/>
    <property type="match status" value="1"/>
</dbReference>
<feature type="region of interest" description="Disordered" evidence="3">
    <location>
        <begin position="1"/>
        <end position="25"/>
    </location>
</feature>
<reference evidence="5" key="1">
    <citation type="submission" date="2022-10" db="EMBL/GenBank/DDBJ databases">
        <title>Determination and structural analysis of whole genome sequence of Sarocladium strictum F4-1.</title>
        <authorList>
            <person name="Hu L."/>
            <person name="Jiang Y."/>
        </authorList>
    </citation>
    <scope>NUCLEOTIDE SEQUENCE</scope>
    <source>
        <strain evidence="5">F4-1</strain>
    </source>
</reference>
<name>A0AA39GMH4_SARSR</name>
<dbReference type="SMART" id="SM00906">
    <property type="entry name" value="Fungal_trans"/>
    <property type="match status" value="1"/>
</dbReference>
<proteinExistence type="predicted"/>
<evidence type="ECO:0000259" key="4">
    <source>
        <dbReference type="PROSITE" id="PS50048"/>
    </source>
</evidence>
<dbReference type="GO" id="GO:0006351">
    <property type="term" value="P:DNA-templated transcription"/>
    <property type="evidence" value="ECO:0007669"/>
    <property type="project" value="InterPro"/>
</dbReference>
<dbReference type="SMART" id="SM00066">
    <property type="entry name" value="GAL4"/>
    <property type="match status" value="1"/>
</dbReference>
<dbReference type="SUPFAM" id="SSF57701">
    <property type="entry name" value="Zn2/Cys6 DNA-binding domain"/>
    <property type="match status" value="1"/>
</dbReference>
<dbReference type="InterPro" id="IPR050987">
    <property type="entry name" value="AtrR-like"/>
</dbReference>
<feature type="domain" description="Zn(2)-C6 fungal-type" evidence="4">
    <location>
        <begin position="36"/>
        <end position="65"/>
    </location>
</feature>